<organism evidence="1 2">
    <name type="scientific">Hyalangium rubrum</name>
    <dbReference type="NCBI Taxonomy" id="3103134"/>
    <lineage>
        <taxon>Bacteria</taxon>
        <taxon>Pseudomonadati</taxon>
        <taxon>Myxococcota</taxon>
        <taxon>Myxococcia</taxon>
        <taxon>Myxococcales</taxon>
        <taxon>Cystobacterineae</taxon>
        <taxon>Archangiaceae</taxon>
        <taxon>Hyalangium</taxon>
    </lineage>
</organism>
<name>A0ABU5H1S0_9BACT</name>
<protein>
    <submittedName>
        <fullName evidence="1">Uncharacterized protein</fullName>
    </submittedName>
</protein>
<evidence type="ECO:0000313" key="1">
    <source>
        <dbReference type="EMBL" id="MDY7227062.1"/>
    </source>
</evidence>
<accession>A0ABU5H1S0</accession>
<dbReference type="EMBL" id="JAXIVS010000003">
    <property type="protein sequence ID" value="MDY7227062.1"/>
    <property type="molecule type" value="Genomic_DNA"/>
</dbReference>
<sequence length="169" mass="19873">MARLRWEWWNEVAEARQWLCFGMIHAEVPFDAYVAALKDLERQFAREARTPAERLHLKRLTAEDAVQAAFDQDRPWKDFGPWLRKLKRLGFPNLWSRFHISCLYVQSLPNFPEQARDAFAMLADTERRVLRCSKERSSRQQMLDGIAHARREAASHGILGERPLPTGWK</sequence>
<evidence type="ECO:0000313" key="2">
    <source>
        <dbReference type="Proteomes" id="UP001291309"/>
    </source>
</evidence>
<keyword evidence="2" id="KW-1185">Reference proteome</keyword>
<gene>
    <name evidence="1" type="ORF">SYV04_11700</name>
</gene>
<comment type="caution">
    <text evidence="1">The sequence shown here is derived from an EMBL/GenBank/DDBJ whole genome shotgun (WGS) entry which is preliminary data.</text>
</comment>
<dbReference type="Proteomes" id="UP001291309">
    <property type="component" value="Unassembled WGS sequence"/>
</dbReference>
<proteinExistence type="predicted"/>
<dbReference type="RefSeq" id="WP_321545778.1">
    <property type="nucleotide sequence ID" value="NZ_JAXIVS010000003.1"/>
</dbReference>
<reference evidence="1 2" key="1">
    <citation type="submission" date="2023-12" db="EMBL/GenBank/DDBJ databases">
        <title>the genome sequence of Hyalangium sp. s54d21.</title>
        <authorList>
            <person name="Zhang X."/>
        </authorList>
    </citation>
    <scope>NUCLEOTIDE SEQUENCE [LARGE SCALE GENOMIC DNA]</scope>
    <source>
        <strain evidence="2">s54d21</strain>
    </source>
</reference>